<keyword evidence="3" id="KW-0812">Transmembrane</keyword>
<dbReference type="PANTHER" id="PTHR45964:SF5">
    <property type="entry name" value="WSCD FAMILY MEMBER CG9164"/>
    <property type="match status" value="1"/>
</dbReference>
<feature type="region of interest" description="Disordered" evidence="2">
    <location>
        <begin position="1"/>
        <end position="230"/>
    </location>
</feature>
<evidence type="ECO:0000313" key="5">
    <source>
        <dbReference type="EMBL" id="CAJ1954247.1"/>
    </source>
</evidence>
<dbReference type="Proteomes" id="UP001295423">
    <property type="component" value="Unassembled WGS sequence"/>
</dbReference>
<sequence>MDDAAAEIPKHSSSSSRPQSSRRREKKDGSRSSSRSKKSSRIKSTNDVYSEMDNKPKHSASSRQSDRSRERHGSKRPGKDEEGSTESREHRASRREKEDRDAKQRARSSRSLASGSRSSQSLVPGAQASTDEHKSSRKSRSGTSRSASSRSVNRDEKAAYRNRTTSGPASVPGAQVGRSRRRDEKSNGRRNNRATRPGVESGSSSKDRSRSKASRNAKATRKSNDGDIVVENNDGEAVVAALLVEEEDAGEKKANEMAQMRQEIAAEAERQRERMEEENRRIREEAERKEAERERKAKKRNKIICALIVVLIGGGVGAFFALQGGSGNADATEVTPDITKEEEGTLDPALSPSEFPSGKPSNSPSIFRKYDIPSDEVCQRIASGLPLEDEENMDIKSFDVLIDVGLSDDSDINALAPDLQNSFEQVLVPDLIGCPREGFSERRLQETWENIRYAIAKAELNFSIAEGESCQDDTGSSTCTVMTATIITTVREEERILNLIAILSTVFSAGENLNPVLQLQAPFDAVVVRLIRSIDPTAAPTIAPTEIASENPTSFPTAVAPLKTPTTSAPTIDGTTPAPTKTTTKSPTKAPTQAPTQTPPPTFAPQPGLTPPPTPPPTAPPTQAPTPTPPPTVAPQPGLTPPPTQTSSISPTNIPSEAPSERPTSARPSVTPSMVPSSSPSLGGSPAPSRSPTSGPTSDPTSSPTSPAPTSIYLGCFQDDSTFGVMDTAVKHEIDVEECRDFCSIIGYAYAAIHFGYECYCGNAYDSLGTASNCNSACFNSADQYCGGENSNSVYMSGAVVTSPVPALASDLYCGCTGDFNYEIVRDMSHSAPHTGLSQSACIQYCKSEGYNFAGLQYANECFCGDSPGSYGMSLNCFFFDNDKDGYRDFCNVVGKGACLDGSNECECGGVESNILFRTSQAISCPSVAQPADDYIGCRNDLASNRDLDVLGSHYSSVAECKALCLDIGFTYFGVQYGEQCFCGNSYGKYGISENCDTPCTAVDESNCGGEYANSAYFTGAAVAPVADLEDNLYCGCMGDMVEPRDLEHQAPHSDLGQNACIYYCRSKNYDFAGLQEGKKCFCGDNAGTYGLSNDCGMECLRPEASVCYDGSSSCTCGGPSGSDVFRTSTGVSCPV</sequence>
<dbReference type="EMBL" id="CAKOGP040001861">
    <property type="protein sequence ID" value="CAJ1954247.1"/>
    <property type="molecule type" value="Genomic_DNA"/>
</dbReference>
<feature type="compositionally biased region" description="Low complexity" evidence="2">
    <location>
        <begin position="575"/>
        <end position="596"/>
    </location>
</feature>
<dbReference type="Pfam" id="PF01822">
    <property type="entry name" value="WSC"/>
    <property type="match status" value="4"/>
</dbReference>
<dbReference type="SMART" id="SM00321">
    <property type="entry name" value="WSC"/>
    <property type="match status" value="2"/>
</dbReference>
<reference evidence="5" key="1">
    <citation type="submission" date="2023-08" db="EMBL/GenBank/DDBJ databases">
        <authorList>
            <person name="Audoor S."/>
            <person name="Bilcke G."/>
        </authorList>
    </citation>
    <scope>NUCLEOTIDE SEQUENCE</scope>
</reference>
<feature type="compositionally biased region" description="Low complexity" evidence="2">
    <location>
        <begin position="109"/>
        <end position="122"/>
    </location>
</feature>
<feature type="compositionally biased region" description="Pro residues" evidence="2">
    <location>
        <begin position="597"/>
        <end position="644"/>
    </location>
</feature>
<comment type="caution">
    <text evidence="5">The sequence shown here is derived from an EMBL/GenBank/DDBJ whole genome shotgun (WGS) entry which is preliminary data.</text>
</comment>
<evidence type="ECO:0000256" key="2">
    <source>
        <dbReference type="SAM" id="MobiDB-lite"/>
    </source>
</evidence>
<evidence type="ECO:0000313" key="6">
    <source>
        <dbReference type="Proteomes" id="UP001295423"/>
    </source>
</evidence>
<dbReference type="InterPro" id="IPR002889">
    <property type="entry name" value="WSC_carb-bd"/>
</dbReference>
<feature type="region of interest" description="Disordered" evidence="2">
    <location>
        <begin position="542"/>
        <end position="711"/>
    </location>
</feature>
<proteinExistence type="predicted"/>
<evidence type="ECO:0000256" key="3">
    <source>
        <dbReference type="SAM" id="Phobius"/>
    </source>
</evidence>
<feature type="region of interest" description="Disordered" evidence="2">
    <location>
        <begin position="341"/>
        <end position="363"/>
    </location>
</feature>
<dbReference type="InterPro" id="IPR051589">
    <property type="entry name" value="Sialate-O-sulfotransferase"/>
</dbReference>
<feature type="compositionally biased region" description="Basic residues" evidence="2">
    <location>
        <begin position="211"/>
        <end position="221"/>
    </location>
</feature>
<feature type="compositionally biased region" description="Low complexity" evidence="2">
    <location>
        <begin position="141"/>
        <end position="151"/>
    </location>
</feature>
<organism evidence="5 6">
    <name type="scientific">Cylindrotheca closterium</name>
    <dbReference type="NCBI Taxonomy" id="2856"/>
    <lineage>
        <taxon>Eukaryota</taxon>
        <taxon>Sar</taxon>
        <taxon>Stramenopiles</taxon>
        <taxon>Ochrophyta</taxon>
        <taxon>Bacillariophyta</taxon>
        <taxon>Bacillariophyceae</taxon>
        <taxon>Bacillariophycidae</taxon>
        <taxon>Bacillariales</taxon>
        <taxon>Bacillariaceae</taxon>
        <taxon>Cylindrotheca</taxon>
    </lineage>
</organism>
<feature type="compositionally biased region" description="Basic and acidic residues" evidence="2">
    <location>
        <begin position="64"/>
        <end position="104"/>
    </location>
</feature>
<feature type="compositionally biased region" description="Low complexity" evidence="2">
    <location>
        <begin position="645"/>
        <end position="656"/>
    </location>
</feature>
<keyword evidence="6" id="KW-1185">Reference proteome</keyword>
<name>A0AAD2JIP3_9STRA</name>
<feature type="region of interest" description="Disordered" evidence="2">
    <location>
        <begin position="268"/>
        <end position="295"/>
    </location>
</feature>
<feature type="domain" description="WSC" evidence="4">
    <location>
        <begin position="810"/>
        <end position="920"/>
    </location>
</feature>
<feature type="domain" description="WSC" evidence="4">
    <location>
        <begin position="710"/>
        <end position="798"/>
    </location>
</feature>
<feature type="compositionally biased region" description="Low complexity" evidence="2">
    <location>
        <begin position="668"/>
        <end position="711"/>
    </location>
</feature>
<feature type="domain" description="WSC" evidence="4">
    <location>
        <begin position="932"/>
        <end position="1020"/>
    </location>
</feature>
<gene>
    <name evidence="5" type="ORF">CYCCA115_LOCUS14842</name>
</gene>
<dbReference type="PANTHER" id="PTHR45964">
    <property type="entry name" value="WSCD FAMILY MEMBER CG9164"/>
    <property type="match status" value="1"/>
</dbReference>
<keyword evidence="3" id="KW-0472">Membrane</keyword>
<feature type="transmembrane region" description="Helical" evidence="3">
    <location>
        <begin position="303"/>
        <end position="322"/>
    </location>
</feature>
<accession>A0AAD2JIP3</accession>
<feature type="compositionally biased region" description="Polar residues" evidence="2">
    <location>
        <begin position="564"/>
        <end position="574"/>
    </location>
</feature>
<dbReference type="PROSITE" id="PS51212">
    <property type="entry name" value="WSC"/>
    <property type="match status" value="4"/>
</dbReference>
<protein>
    <recommendedName>
        <fullName evidence="4">WSC domain-containing protein</fullName>
    </recommendedName>
</protein>
<keyword evidence="1" id="KW-0677">Repeat</keyword>
<evidence type="ECO:0000259" key="4">
    <source>
        <dbReference type="PROSITE" id="PS51212"/>
    </source>
</evidence>
<evidence type="ECO:0000256" key="1">
    <source>
        <dbReference type="ARBA" id="ARBA00022737"/>
    </source>
</evidence>
<feature type="domain" description="WSC" evidence="4">
    <location>
        <begin position="1031"/>
        <end position="1129"/>
    </location>
</feature>
<dbReference type="AlphaFoldDB" id="A0AAD2JIP3"/>
<keyword evidence="3" id="KW-1133">Transmembrane helix</keyword>